<dbReference type="EMBL" id="JAWZYT010000628">
    <property type="protein sequence ID" value="KAK4320935.1"/>
    <property type="molecule type" value="Genomic_DNA"/>
</dbReference>
<comment type="caution">
    <text evidence="2">The sequence shown here is derived from an EMBL/GenBank/DDBJ whole genome shotgun (WGS) entry which is preliminary data.</text>
</comment>
<organism evidence="2 3">
    <name type="scientific">Petrolisthes manimaculis</name>
    <dbReference type="NCBI Taxonomy" id="1843537"/>
    <lineage>
        <taxon>Eukaryota</taxon>
        <taxon>Metazoa</taxon>
        <taxon>Ecdysozoa</taxon>
        <taxon>Arthropoda</taxon>
        <taxon>Crustacea</taxon>
        <taxon>Multicrustacea</taxon>
        <taxon>Malacostraca</taxon>
        <taxon>Eumalacostraca</taxon>
        <taxon>Eucarida</taxon>
        <taxon>Decapoda</taxon>
        <taxon>Pleocyemata</taxon>
        <taxon>Anomura</taxon>
        <taxon>Galatheoidea</taxon>
        <taxon>Porcellanidae</taxon>
        <taxon>Petrolisthes</taxon>
    </lineage>
</organism>
<sequence>MSHAIVNTTHLMFFLYALGEGERGCGGVVGWSSGTGELGGCMTWRSVVSNPVGEEVVGSPLCCDVTHGCASTPTCRPVYAGEEIT</sequence>
<dbReference type="Proteomes" id="UP001292094">
    <property type="component" value="Unassembled WGS sequence"/>
</dbReference>
<feature type="chain" id="PRO_5042234219" description="Secreted protein" evidence="1">
    <location>
        <begin position="20"/>
        <end position="85"/>
    </location>
</feature>
<dbReference type="AlphaFoldDB" id="A0AAE1Q7G8"/>
<evidence type="ECO:0008006" key="4">
    <source>
        <dbReference type="Google" id="ProtNLM"/>
    </source>
</evidence>
<evidence type="ECO:0000313" key="3">
    <source>
        <dbReference type="Proteomes" id="UP001292094"/>
    </source>
</evidence>
<proteinExistence type="predicted"/>
<accession>A0AAE1Q7G8</accession>
<evidence type="ECO:0000256" key="1">
    <source>
        <dbReference type="SAM" id="SignalP"/>
    </source>
</evidence>
<keyword evidence="1" id="KW-0732">Signal</keyword>
<gene>
    <name evidence="2" type="ORF">Pmani_008190</name>
</gene>
<reference evidence="2" key="1">
    <citation type="submission" date="2023-11" db="EMBL/GenBank/DDBJ databases">
        <title>Genome assemblies of two species of porcelain crab, Petrolisthes cinctipes and Petrolisthes manimaculis (Anomura: Porcellanidae).</title>
        <authorList>
            <person name="Angst P."/>
        </authorList>
    </citation>
    <scope>NUCLEOTIDE SEQUENCE</scope>
    <source>
        <strain evidence="2">PB745_02</strain>
        <tissue evidence="2">Gill</tissue>
    </source>
</reference>
<name>A0AAE1Q7G8_9EUCA</name>
<feature type="signal peptide" evidence="1">
    <location>
        <begin position="1"/>
        <end position="19"/>
    </location>
</feature>
<evidence type="ECO:0000313" key="2">
    <source>
        <dbReference type="EMBL" id="KAK4320935.1"/>
    </source>
</evidence>
<protein>
    <recommendedName>
        <fullName evidence="4">Secreted protein</fullName>
    </recommendedName>
</protein>
<keyword evidence="3" id="KW-1185">Reference proteome</keyword>